<dbReference type="Proteomes" id="UP000195455">
    <property type="component" value="Unassembled WGS sequence"/>
</dbReference>
<reference evidence="3" key="1">
    <citation type="submission" date="2017-04" db="EMBL/GenBank/DDBJ databases">
        <title>Function of individual gut microbiota members based on whole genome sequencing of pure cultures obtained from chicken caecum.</title>
        <authorList>
            <person name="Medvecky M."/>
            <person name="Cejkova D."/>
            <person name="Polansky O."/>
            <person name="Karasova D."/>
            <person name="Kubasova T."/>
            <person name="Cizek A."/>
            <person name="Rychlik I."/>
        </authorList>
    </citation>
    <scope>NUCLEOTIDE SEQUENCE [LARGE SCALE GENOMIC DNA]</scope>
    <source>
        <strain evidence="3">An75</strain>
    </source>
</reference>
<evidence type="ECO:0000313" key="3">
    <source>
        <dbReference type="Proteomes" id="UP000195455"/>
    </source>
</evidence>
<feature type="compositionally biased region" description="Basic and acidic residues" evidence="1">
    <location>
        <begin position="132"/>
        <end position="143"/>
    </location>
</feature>
<protein>
    <submittedName>
        <fullName evidence="2">Uncharacterized protein</fullName>
    </submittedName>
</protein>
<dbReference type="InterPro" id="IPR021686">
    <property type="entry name" value="DUF3268"/>
</dbReference>
<accession>A0A1Y3TWB0</accession>
<organism evidence="2 3">
    <name type="scientific">Anaerotignum lactatifermentans</name>
    <dbReference type="NCBI Taxonomy" id="160404"/>
    <lineage>
        <taxon>Bacteria</taxon>
        <taxon>Bacillati</taxon>
        <taxon>Bacillota</taxon>
        <taxon>Clostridia</taxon>
        <taxon>Lachnospirales</taxon>
        <taxon>Anaerotignaceae</taxon>
        <taxon>Anaerotignum</taxon>
    </lineage>
</organism>
<evidence type="ECO:0000313" key="2">
    <source>
        <dbReference type="EMBL" id="OUN40265.1"/>
    </source>
</evidence>
<dbReference type="EMBL" id="NFHM01000033">
    <property type="protein sequence ID" value="OUN40265.1"/>
    <property type="molecule type" value="Genomic_DNA"/>
</dbReference>
<dbReference type="Pfam" id="PF11672">
    <property type="entry name" value="DUF3268"/>
    <property type="match status" value="1"/>
</dbReference>
<sequence length="171" mass="19711">MKNRKTKNQMRCPYCGATVMLRDASFVYGKNALEEKIYVCSNYPSCDAYVGVLPHSNEPKGTLANGDLRHKRIETHRIFDEIWKKGIMSRKDAYRWMRDQLFLNAKEAHIGNFSAYMCERLMAKSQVLLDQHNKGKGGEKNEDTSECGTKKNGRRKPVSDTKSHLQTRYAQ</sequence>
<evidence type="ECO:0000256" key="1">
    <source>
        <dbReference type="SAM" id="MobiDB-lite"/>
    </source>
</evidence>
<comment type="caution">
    <text evidence="2">The sequence shown here is derived from an EMBL/GenBank/DDBJ whole genome shotgun (WGS) entry which is preliminary data.</text>
</comment>
<dbReference type="AlphaFoldDB" id="A0A1Y3TWB0"/>
<proteinExistence type="predicted"/>
<gene>
    <name evidence="2" type="ORF">B5G26_14405</name>
</gene>
<name>A0A1Y3TWB0_9FIRM</name>
<feature type="region of interest" description="Disordered" evidence="1">
    <location>
        <begin position="132"/>
        <end position="171"/>
    </location>
</feature>